<gene>
    <name evidence="2" type="ORF">N7498_004414</name>
</gene>
<name>A0A9W9N4Z9_9EURO</name>
<keyword evidence="3" id="KW-1185">Reference proteome</keyword>
<evidence type="ECO:0000313" key="3">
    <source>
        <dbReference type="Proteomes" id="UP001150904"/>
    </source>
</evidence>
<dbReference type="GeneID" id="83178777"/>
<dbReference type="SUPFAM" id="SSF50475">
    <property type="entry name" value="FMN-binding split barrel"/>
    <property type="match status" value="1"/>
</dbReference>
<accession>A0A9W9N4Z9</accession>
<organism evidence="2 3">
    <name type="scientific">Penicillium cinerascens</name>
    <dbReference type="NCBI Taxonomy" id="70096"/>
    <lineage>
        <taxon>Eukaryota</taxon>
        <taxon>Fungi</taxon>
        <taxon>Dikarya</taxon>
        <taxon>Ascomycota</taxon>
        <taxon>Pezizomycotina</taxon>
        <taxon>Eurotiomycetes</taxon>
        <taxon>Eurotiomycetidae</taxon>
        <taxon>Eurotiales</taxon>
        <taxon>Aspergillaceae</taxon>
        <taxon>Penicillium</taxon>
    </lineage>
</organism>
<dbReference type="Proteomes" id="UP001150904">
    <property type="component" value="Unassembled WGS sequence"/>
</dbReference>
<evidence type="ECO:0000313" key="2">
    <source>
        <dbReference type="EMBL" id="KAJ5212768.1"/>
    </source>
</evidence>
<feature type="domain" description="3-octaprenyl-4-hydroxybenzoate carboxy-lyase-like N-terminal" evidence="1">
    <location>
        <begin position="48"/>
        <end position="75"/>
    </location>
</feature>
<dbReference type="Pfam" id="PF20695">
    <property type="entry name" value="UbiD_N"/>
    <property type="match status" value="1"/>
</dbReference>
<reference evidence="2" key="1">
    <citation type="submission" date="2022-12" db="EMBL/GenBank/DDBJ databases">
        <authorList>
            <person name="Petersen C."/>
        </authorList>
    </citation>
    <scope>NUCLEOTIDE SEQUENCE</scope>
    <source>
        <strain evidence="2">IBT 15544</strain>
    </source>
</reference>
<dbReference type="Gene3D" id="1.20.5.4570">
    <property type="match status" value="1"/>
</dbReference>
<sequence>MLSALDIDERDIRGRVSSSHGYTMNHGTDADRCQFSNTEPHLCFRSFVEALKADNDLLEIDTPVDPSLEAAAITRWLPAYSVVSDVLMPTEYTTGRDWVAADFENSYPEDLQKVLDNWTKMGFREE</sequence>
<protein>
    <recommendedName>
        <fullName evidence="1">3-octaprenyl-4-hydroxybenzoate carboxy-lyase-like N-terminal domain-containing protein</fullName>
    </recommendedName>
</protein>
<comment type="caution">
    <text evidence="2">The sequence shown here is derived from an EMBL/GenBank/DDBJ whole genome shotgun (WGS) entry which is preliminary data.</text>
</comment>
<evidence type="ECO:0000259" key="1">
    <source>
        <dbReference type="Pfam" id="PF20695"/>
    </source>
</evidence>
<dbReference type="RefSeq" id="XP_058310938.1">
    <property type="nucleotide sequence ID" value="XM_058451476.1"/>
</dbReference>
<dbReference type="InterPro" id="IPR049383">
    <property type="entry name" value="UbiD-like_N"/>
</dbReference>
<reference evidence="2" key="2">
    <citation type="journal article" date="2023" name="IMA Fungus">
        <title>Comparative genomic study of the Penicillium genus elucidates a diverse pangenome and 15 lateral gene transfer events.</title>
        <authorList>
            <person name="Petersen C."/>
            <person name="Sorensen T."/>
            <person name="Nielsen M.R."/>
            <person name="Sondergaard T.E."/>
            <person name="Sorensen J.L."/>
            <person name="Fitzpatrick D.A."/>
            <person name="Frisvad J.C."/>
            <person name="Nielsen K.L."/>
        </authorList>
    </citation>
    <scope>NUCLEOTIDE SEQUENCE</scope>
    <source>
        <strain evidence="2">IBT 15544</strain>
    </source>
</reference>
<dbReference type="AlphaFoldDB" id="A0A9W9N4Z9"/>
<proteinExistence type="predicted"/>
<dbReference type="OrthoDB" id="4878259at2759"/>
<dbReference type="EMBL" id="JAPQKR010000008">
    <property type="protein sequence ID" value="KAJ5212768.1"/>
    <property type="molecule type" value="Genomic_DNA"/>
</dbReference>